<evidence type="ECO:0000313" key="2">
    <source>
        <dbReference type="Proteomes" id="UP001054846"/>
    </source>
</evidence>
<reference evidence="1 2" key="1">
    <citation type="journal article" date="2021" name="Genome Biol. Evol.">
        <title>Complete Genome Sequencing of a Novel Gloeobacter Species from a Waterfall Cave in Mexico.</title>
        <authorList>
            <person name="Saw J.H."/>
            <person name="Cardona T."/>
            <person name="Montejano G."/>
        </authorList>
    </citation>
    <scope>NUCLEOTIDE SEQUENCE [LARGE SCALE GENOMIC DNA]</scope>
    <source>
        <strain evidence="1">MG652769</strain>
    </source>
</reference>
<dbReference type="Proteomes" id="UP001054846">
    <property type="component" value="Chromosome"/>
</dbReference>
<evidence type="ECO:0000313" key="1">
    <source>
        <dbReference type="EMBL" id="UFP94660.1"/>
    </source>
</evidence>
<accession>A0ABY3PM08</accession>
<dbReference type="Pfam" id="PF09700">
    <property type="entry name" value="Cas_Cmr3"/>
    <property type="match status" value="1"/>
</dbReference>
<organism evidence="1 2">
    <name type="scientific">Gloeobacter morelensis MG652769</name>
    <dbReference type="NCBI Taxonomy" id="2781736"/>
    <lineage>
        <taxon>Bacteria</taxon>
        <taxon>Bacillati</taxon>
        <taxon>Cyanobacteriota</taxon>
        <taxon>Cyanophyceae</taxon>
        <taxon>Gloeobacterales</taxon>
        <taxon>Gloeobacteraceae</taxon>
        <taxon>Gloeobacter</taxon>
        <taxon>Gloeobacter morelensis</taxon>
    </lineage>
</organism>
<dbReference type="Gene3D" id="3.30.70.2940">
    <property type="match status" value="1"/>
</dbReference>
<gene>
    <name evidence="1" type="ORF">ISF26_23525</name>
</gene>
<sequence length="376" mass="41875">MGWYALEPLDVLLFREARPFSPGEGAWAKGLFPPMPSTLFQALRSALPQDSSTDRNLCFIGPFLLDGEDTLWVPTPRDLLFVCPNSKTKELGEGAPDPKVTVQTARLRPVDRESPAWKGVDWEGLSPMEAPLDPNRHVKGKPPAWIRAAALARYLEGENLHEEDFFTDPWDVQVLTHILMQTDKRQVASEESLFTEVAVRLRKGWRLVAGLTAEIGRTVVRLGGEGHRALVYAAPDSIRAQWNTLKKAGRWSEQSRYAYLLTPGLIQTAENSAVYCSYPGNWQTLTGCATEKPILWGGVSTISRRKVSETPSFALPPRGTPSFALLPQRAFVPPGTVYVFSSPPPQNTQLVPEAGGRWVETFKKLQYGKLLWGREP</sequence>
<dbReference type="InterPro" id="IPR019117">
    <property type="entry name" value="CRISPR-assoc_protein_Cmr3"/>
</dbReference>
<proteinExistence type="predicted"/>
<keyword evidence="2" id="KW-1185">Reference proteome</keyword>
<name>A0ABY3PM08_9CYAN</name>
<dbReference type="RefSeq" id="WP_230841712.1">
    <property type="nucleotide sequence ID" value="NZ_CP063845.1"/>
</dbReference>
<protein>
    <submittedName>
        <fullName evidence="1">CRISPR-associated protein</fullName>
    </submittedName>
</protein>
<dbReference type="EMBL" id="CP063845">
    <property type="protein sequence ID" value="UFP94660.1"/>
    <property type="molecule type" value="Genomic_DNA"/>
</dbReference>